<proteinExistence type="predicted"/>
<keyword evidence="2" id="KW-1185">Reference proteome</keyword>
<dbReference type="OrthoDB" id="73680at2759"/>
<accession>W2SVC2</accession>
<organism evidence="1 2">
    <name type="scientific">Necator americanus</name>
    <name type="common">Human hookworm</name>
    <dbReference type="NCBI Taxonomy" id="51031"/>
    <lineage>
        <taxon>Eukaryota</taxon>
        <taxon>Metazoa</taxon>
        <taxon>Ecdysozoa</taxon>
        <taxon>Nematoda</taxon>
        <taxon>Chromadorea</taxon>
        <taxon>Rhabditida</taxon>
        <taxon>Rhabditina</taxon>
        <taxon>Rhabditomorpha</taxon>
        <taxon>Strongyloidea</taxon>
        <taxon>Ancylostomatidae</taxon>
        <taxon>Bunostominae</taxon>
        <taxon>Necator</taxon>
    </lineage>
</organism>
<dbReference type="EMBL" id="KI663490">
    <property type="protein sequence ID" value="ETN72652.1"/>
    <property type="molecule type" value="Genomic_DNA"/>
</dbReference>
<reference evidence="2" key="1">
    <citation type="journal article" date="2014" name="Nat. Genet.">
        <title>Genome of the human hookworm Necator americanus.</title>
        <authorList>
            <person name="Tang Y.T."/>
            <person name="Gao X."/>
            <person name="Rosa B.A."/>
            <person name="Abubucker S."/>
            <person name="Hallsworth-Pepin K."/>
            <person name="Martin J."/>
            <person name="Tyagi R."/>
            <person name="Heizer E."/>
            <person name="Zhang X."/>
            <person name="Bhonagiri-Palsikar V."/>
            <person name="Minx P."/>
            <person name="Warren W.C."/>
            <person name="Wang Q."/>
            <person name="Zhan B."/>
            <person name="Hotez P.J."/>
            <person name="Sternberg P.W."/>
            <person name="Dougall A."/>
            <person name="Gaze S.T."/>
            <person name="Mulvenna J."/>
            <person name="Sotillo J."/>
            <person name="Ranganathan S."/>
            <person name="Rabelo E.M."/>
            <person name="Wilson R.K."/>
            <person name="Felgner P.L."/>
            <person name="Bethony J."/>
            <person name="Hawdon J.M."/>
            <person name="Gasser R.B."/>
            <person name="Loukas A."/>
            <person name="Mitreva M."/>
        </authorList>
    </citation>
    <scope>NUCLEOTIDE SEQUENCE [LARGE SCALE GENOMIC DNA]</scope>
</reference>
<gene>
    <name evidence="1" type="ORF">NECAME_13789</name>
</gene>
<dbReference type="AlphaFoldDB" id="W2SVC2"/>
<evidence type="ECO:0000313" key="2">
    <source>
        <dbReference type="Proteomes" id="UP000053676"/>
    </source>
</evidence>
<dbReference type="Proteomes" id="UP000053676">
    <property type="component" value="Unassembled WGS sequence"/>
</dbReference>
<name>W2SVC2_NECAM</name>
<evidence type="ECO:0000313" key="1">
    <source>
        <dbReference type="EMBL" id="ETN72652.1"/>
    </source>
</evidence>
<dbReference type="STRING" id="51031.W2SVC2"/>
<sequence>MRCGLRRKDPSWKDIDEVFEALSAEDRKMLNRTQQMHSRVDQSGSSLTAAAEELAELKRISKEELLYRHKAEKLAEELQEQRNRRHGYVPTASPSLLYNKDRFGGLLDEYSNRPSPTPLHATSVRTATAIFKFDAKSSRYSCKF</sequence>
<dbReference type="KEGG" id="nai:NECAME_13789"/>
<protein>
    <submittedName>
        <fullName evidence="1">Uncharacterized protein</fullName>
    </submittedName>
</protein>